<reference evidence="3 4" key="1">
    <citation type="submission" date="2017-11" db="EMBL/GenBank/DDBJ databases">
        <title>De novo assembly and phasing of dikaryotic genomes from two isolates of Puccinia coronata f. sp. avenae, the causal agent of oat crown rust.</title>
        <authorList>
            <person name="Miller M.E."/>
            <person name="Zhang Y."/>
            <person name="Omidvar V."/>
            <person name="Sperschneider J."/>
            <person name="Schwessinger B."/>
            <person name="Raley C."/>
            <person name="Palmer J.M."/>
            <person name="Garnica D."/>
            <person name="Upadhyaya N."/>
            <person name="Rathjen J."/>
            <person name="Taylor J.M."/>
            <person name="Park R.F."/>
            <person name="Dodds P.N."/>
            <person name="Hirsch C.D."/>
            <person name="Kianian S.F."/>
            <person name="Figueroa M."/>
        </authorList>
    </citation>
    <scope>NUCLEOTIDE SEQUENCE [LARGE SCALE GENOMIC DNA]</scope>
    <source>
        <strain evidence="3">12NC29</strain>
    </source>
</reference>
<dbReference type="EMBL" id="PGCJ01000970">
    <property type="protein sequence ID" value="PLW12822.1"/>
    <property type="molecule type" value="Genomic_DNA"/>
</dbReference>
<evidence type="ECO:0000313" key="3">
    <source>
        <dbReference type="EMBL" id="PLW12822.1"/>
    </source>
</evidence>
<feature type="region of interest" description="Disordered" evidence="1">
    <location>
        <begin position="26"/>
        <end position="48"/>
    </location>
</feature>
<dbReference type="AlphaFoldDB" id="A0A2N5SHT2"/>
<dbReference type="Pfam" id="PF14303">
    <property type="entry name" value="NAM-associated"/>
    <property type="match status" value="1"/>
</dbReference>
<evidence type="ECO:0000256" key="1">
    <source>
        <dbReference type="SAM" id="MobiDB-lite"/>
    </source>
</evidence>
<dbReference type="PANTHER" id="PTHR45125">
    <property type="entry name" value="F21J9.4-RELATED"/>
    <property type="match status" value="1"/>
</dbReference>
<evidence type="ECO:0000313" key="4">
    <source>
        <dbReference type="Proteomes" id="UP000235388"/>
    </source>
</evidence>
<accession>A0A2N5SHT2</accession>
<feature type="domain" description="No apical meristem-associated C-terminal" evidence="2">
    <location>
        <begin position="151"/>
        <end position="198"/>
    </location>
</feature>
<dbReference type="OrthoDB" id="2507429at2759"/>
<organism evidence="3 4">
    <name type="scientific">Puccinia coronata f. sp. avenae</name>
    <dbReference type="NCBI Taxonomy" id="200324"/>
    <lineage>
        <taxon>Eukaryota</taxon>
        <taxon>Fungi</taxon>
        <taxon>Dikarya</taxon>
        <taxon>Basidiomycota</taxon>
        <taxon>Pucciniomycotina</taxon>
        <taxon>Pucciniomycetes</taxon>
        <taxon>Pucciniales</taxon>
        <taxon>Pucciniaceae</taxon>
        <taxon>Puccinia</taxon>
    </lineage>
</organism>
<feature type="region of interest" description="Disordered" evidence="1">
    <location>
        <begin position="178"/>
        <end position="203"/>
    </location>
</feature>
<evidence type="ECO:0000259" key="2">
    <source>
        <dbReference type="Pfam" id="PF14303"/>
    </source>
</evidence>
<keyword evidence="4" id="KW-1185">Reference proteome</keyword>
<gene>
    <name evidence="3" type="ORF">PCANC_16864</name>
</gene>
<name>A0A2N5SHT2_9BASI</name>
<protein>
    <recommendedName>
        <fullName evidence="2">No apical meristem-associated C-terminal domain-containing protein</fullName>
    </recommendedName>
</protein>
<sequence>MDLNIPNLDLSQLDSGNEEEVAKVAEVASARSKKTRKKTNNEPKATRQQNYTEAKDLLLCDMWLNITQDPVIGINQTGNGFWNCVTKKYLKKMPHPNQTAVGLKNQWAALQATINKFSACVRQVTLANQSGTTNEDRLTSAMQMYAETQKKAFTHLNCYNVLVVAPKWNKYCCGLKQKQKNDSNKRKNPPTSSSGPQTPSQST</sequence>
<proteinExistence type="predicted"/>
<dbReference type="PANTHER" id="PTHR45125:SF3">
    <property type="entry name" value="NO-APICAL-MERISTEM-ASSOCIATED CARBOXY-TERMINAL DOMAIN PROTEIN"/>
    <property type="match status" value="1"/>
</dbReference>
<dbReference type="InterPro" id="IPR029466">
    <property type="entry name" value="NAM-associated_C"/>
</dbReference>
<feature type="compositionally biased region" description="Low complexity" evidence="1">
    <location>
        <begin position="189"/>
        <end position="203"/>
    </location>
</feature>
<dbReference type="STRING" id="200324.A0A2N5SHT2"/>
<comment type="caution">
    <text evidence="3">The sequence shown here is derived from an EMBL/GenBank/DDBJ whole genome shotgun (WGS) entry which is preliminary data.</text>
</comment>
<dbReference type="Proteomes" id="UP000235388">
    <property type="component" value="Unassembled WGS sequence"/>
</dbReference>